<reference evidence="1" key="1">
    <citation type="journal article" date="2020" name="New Phytol.">
        <title>Comparative genomics reveals dynamic genome evolution in host specialist ectomycorrhizal fungi.</title>
        <authorList>
            <person name="Lofgren L.A."/>
            <person name="Nguyen N.H."/>
            <person name="Vilgalys R."/>
            <person name="Ruytinx J."/>
            <person name="Liao H.L."/>
            <person name="Branco S."/>
            <person name="Kuo A."/>
            <person name="LaButti K."/>
            <person name="Lipzen A."/>
            <person name="Andreopoulos W."/>
            <person name="Pangilinan J."/>
            <person name="Riley R."/>
            <person name="Hundley H."/>
            <person name="Na H."/>
            <person name="Barry K."/>
            <person name="Grigoriev I.V."/>
            <person name="Stajich J.E."/>
            <person name="Kennedy P.G."/>
        </authorList>
    </citation>
    <scope>NUCLEOTIDE SEQUENCE</scope>
    <source>
        <strain evidence="1">MN1</strain>
    </source>
</reference>
<protein>
    <submittedName>
        <fullName evidence="1">Uncharacterized protein</fullName>
    </submittedName>
</protein>
<gene>
    <name evidence="1" type="ORF">BJ212DRAFT_1380123</name>
</gene>
<evidence type="ECO:0000313" key="1">
    <source>
        <dbReference type="EMBL" id="KAG1809079.1"/>
    </source>
</evidence>
<sequence>MSTNTWNNRSICFSLDPNHALCNPAELMEGASYHDDISTSFSLGADGWMVGPDHRLLFWVPPTSRHSFDTPWTTLVMDRRPTEVDLSRMAHGKHWQKCRDELCDR</sequence>
<dbReference type="EMBL" id="JABBWG010000035">
    <property type="protein sequence ID" value="KAG1809079.1"/>
    <property type="molecule type" value="Genomic_DNA"/>
</dbReference>
<name>A0A9P7E1N7_9AGAM</name>
<dbReference type="Proteomes" id="UP000807769">
    <property type="component" value="Unassembled WGS sequence"/>
</dbReference>
<dbReference type="OrthoDB" id="2615105at2759"/>
<evidence type="ECO:0000313" key="2">
    <source>
        <dbReference type="Proteomes" id="UP000807769"/>
    </source>
</evidence>
<proteinExistence type="predicted"/>
<organism evidence="1 2">
    <name type="scientific">Suillus subaureus</name>
    <dbReference type="NCBI Taxonomy" id="48587"/>
    <lineage>
        <taxon>Eukaryota</taxon>
        <taxon>Fungi</taxon>
        <taxon>Dikarya</taxon>
        <taxon>Basidiomycota</taxon>
        <taxon>Agaricomycotina</taxon>
        <taxon>Agaricomycetes</taxon>
        <taxon>Agaricomycetidae</taxon>
        <taxon>Boletales</taxon>
        <taxon>Suillineae</taxon>
        <taxon>Suillaceae</taxon>
        <taxon>Suillus</taxon>
    </lineage>
</organism>
<dbReference type="RefSeq" id="XP_041188988.1">
    <property type="nucleotide sequence ID" value="XM_041336625.1"/>
</dbReference>
<dbReference type="GeneID" id="64630642"/>
<dbReference type="AlphaFoldDB" id="A0A9P7E1N7"/>
<keyword evidence="2" id="KW-1185">Reference proteome</keyword>
<accession>A0A9P7E1N7</accession>
<comment type="caution">
    <text evidence="1">The sequence shown here is derived from an EMBL/GenBank/DDBJ whole genome shotgun (WGS) entry which is preliminary data.</text>
</comment>